<name>A0ACC1SDY9_9HYPO</name>
<gene>
    <name evidence="1" type="ORF">NM208_g6212</name>
</gene>
<accession>A0ACC1SDY9</accession>
<dbReference type="Proteomes" id="UP001148629">
    <property type="component" value="Unassembled WGS sequence"/>
</dbReference>
<dbReference type="EMBL" id="JANRMS010000565">
    <property type="protein sequence ID" value="KAJ3537679.1"/>
    <property type="molecule type" value="Genomic_DNA"/>
</dbReference>
<sequence>MARPEFKAIVVGGGPCGITAAYCLHLAGIDFAVLERRDSSFENVGASVVLSAPTLRVMYQFGILEDVLAIGCEIGAARSFTADGKLMKSSEMFKRMKDNHGHGPVAYHRAQLIEVMYKRLPEEAKAKFHFNKKLVDIESNEDGVKATCDDGSTYEGSVIIGADGVHSRTRLIMRDMALKANPSASWDPELPYTATYNLLWACFPRPTEEMGQGYDTQDQDRSIMYVTGRDMAWVFLYKKLAEPTKGYVSYKQEDIDAVAEEFKDFHVNETLTVKELWKTKMGTGMTTLDEGIAKHWSWGRIVLVGDACHKFTPNAGAGLNNGISDIVTLCNGLREEIHADPSGNPTQNNLTKMFAAYQSSRIAGLQADASLSANLTRVQAWATPVHYFLSKYVMCSSLIEHYMVALFISKAMSTAPVLNYVPGEEPLKGAVPWTHPIPARVEKM</sequence>
<keyword evidence="2" id="KW-1185">Reference proteome</keyword>
<proteinExistence type="predicted"/>
<evidence type="ECO:0000313" key="1">
    <source>
        <dbReference type="EMBL" id="KAJ3537679.1"/>
    </source>
</evidence>
<reference evidence="1" key="1">
    <citation type="submission" date="2022-08" db="EMBL/GenBank/DDBJ databases">
        <title>Genome Sequence of Fusarium decemcellulare.</title>
        <authorList>
            <person name="Buettner E."/>
        </authorList>
    </citation>
    <scope>NUCLEOTIDE SEQUENCE</scope>
    <source>
        <strain evidence="1">Babe19</strain>
    </source>
</reference>
<protein>
    <submittedName>
        <fullName evidence="1">Uncharacterized protein</fullName>
    </submittedName>
</protein>
<evidence type="ECO:0000313" key="2">
    <source>
        <dbReference type="Proteomes" id="UP001148629"/>
    </source>
</evidence>
<comment type="caution">
    <text evidence="1">The sequence shown here is derived from an EMBL/GenBank/DDBJ whole genome shotgun (WGS) entry which is preliminary data.</text>
</comment>
<organism evidence="1 2">
    <name type="scientific">Fusarium decemcellulare</name>
    <dbReference type="NCBI Taxonomy" id="57161"/>
    <lineage>
        <taxon>Eukaryota</taxon>
        <taxon>Fungi</taxon>
        <taxon>Dikarya</taxon>
        <taxon>Ascomycota</taxon>
        <taxon>Pezizomycotina</taxon>
        <taxon>Sordariomycetes</taxon>
        <taxon>Hypocreomycetidae</taxon>
        <taxon>Hypocreales</taxon>
        <taxon>Nectriaceae</taxon>
        <taxon>Fusarium</taxon>
        <taxon>Fusarium decemcellulare species complex</taxon>
    </lineage>
</organism>